<organism evidence="5 6">
    <name type="scientific">Candidatus Abyssobacteria bacterium SURF_17</name>
    <dbReference type="NCBI Taxonomy" id="2093361"/>
    <lineage>
        <taxon>Bacteria</taxon>
        <taxon>Pseudomonadati</taxon>
        <taxon>Candidatus Hydrogenedentota</taxon>
        <taxon>Candidatus Abyssobacteria</taxon>
    </lineage>
</organism>
<dbReference type="InterPro" id="IPR017900">
    <property type="entry name" value="4Fe4S_Fe_S_CS"/>
</dbReference>
<accession>A0A419ENG3</accession>
<evidence type="ECO:0000313" key="6">
    <source>
        <dbReference type="Proteomes" id="UP000285961"/>
    </source>
</evidence>
<dbReference type="Proteomes" id="UP000285961">
    <property type="component" value="Unassembled WGS sequence"/>
</dbReference>
<feature type="domain" description="4Fe-4S ferredoxin-type" evidence="4">
    <location>
        <begin position="157"/>
        <end position="189"/>
    </location>
</feature>
<dbReference type="PROSITE" id="PS51379">
    <property type="entry name" value="4FE4S_FER_2"/>
    <property type="match status" value="1"/>
</dbReference>
<keyword evidence="2" id="KW-0408">Iron</keyword>
<dbReference type="PROSITE" id="PS00198">
    <property type="entry name" value="4FE4S_FER_1"/>
    <property type="match status" value="1"/>
</dbReference>
<gene>
    <name evidence="5" type="ORF">C4532_19590</name>
</gene>
<evidence type="ECO:0000256" key="1">
    <source>
        <dbReference type="ARBA" id="ARBA00022723"/>
    </source>
</evidence>
<dbReference type="PANTHER" id="PTHR42827:SF1">
    <property type="entry name" value="IRON-SULFUR CLUSTER-BINDING PROTEIN"/>
    <property type="match status" value="1"/>
</dbReference>
<dbReference type="GO" id="GO:0051536">
    <property type="term" value="F:iron-sulfur cluster binding"/>
    <property type="evidence" value="ECO:0007669"/>
    <property type="project" value="UniProtKB-KW"/>
</dbReference>
<dbReference type="EMBL" id="QZKI01000142">
    <property type="protein sequence ID" value="RJP64300.1"/>
    <property type="molecule type" value="Genomic_DNA"/>
</dbReference>
<dbReference type="AlphaFoldDB" id="A0A419ENG3"/>
<evidence type="ECO:0000256" key="2">
    <source>
        <dbReference type="ARBA" id="ARBA00023004"/>
    </source>
</evidence>
<dbReference type="PANTHER" id="PTHR42827">
    <property type="entry name" value="IRON-SULFUR CLUSTER-BINDING PROTEIN-RELATED"/>
    <property type="match status" value="1"/>
</dbReference>
<keyword evidence="3" id="KW-0411">Iron-sulfur</keyword>
<protein>
    <submittedName>
        <fullName evidence="5">Epoxyqueuosine reductase</fullName>
    </submittedName>
</protein>
<dbReference type="GO" id="GO:0046872">
    <property type="term" value="F:metal ion binding"/>
    <property type="evidence" value="ECO:0007669"/>
    <property type="project" value="UniProtKB-KW"/>
</dbReference>
<keyword evidence="1" id="KW-0479">Metal-binding</keyword>
<reference evidence="5 6" key="1">
    <citation type="journal article" date="2017" name="ISME J.">
        <title>Energy and carbon metabolisms in a deep terrestrial subsurface fluid microbial community.</title>
        <authorList>
            <person name="Momper L."/>
            <person name="Jungbluth S.P."/>
            <person name="Lee M.D."/>
            <person name="Amend J.P."/>
        </authorList>
    </citation>
    <scope>NUCLEOTIDE SEQUENCE [LARGE SCALE GENOMIC DNA]</scope>
    <source>
        <strain evidence="5">SURF_17</strain>
    </source>
</reference>
<evidence type="ECO:0000313" key="5">
    <source>
        <dbReference type="EMBL" id="RJP64300.1"/>
    </source>
</evidence>
<comment type="caution">
    <text evidence="5">The sequence shown here is derived from an EMBL/GenBank/DDBJ whole genome shotgun (WGS) entry which is preliminary data.</text>
</comment>
<name>A0A419ENG3_9BACT</name>
<evidence type="ECO:0000256" key="3">
    <source>
        <dbReference type="ARBA" id="ARBA00023014"/>
    </source>
</evidence>
<proteinExistence type="predicted"/>
<sequence>MKTDTCVTYDVLRQIAFSMGASLFGVADLDRIREDTDLLNPCYDAYSRGISVGVTLDEAALAGIVDGPTPEYCREYIRVNAVLDSIARALAEAIERIGASAVRIPASEVVDWERLRGHLPHKLIGRYAGHGWIGRNILLVHPHFGARVRYVTVLTDLPLEPDSPTERSCGTCMRCVAVCPAGAPKEDPKRFDLRACFNKLAEFNERLDEPHFICGLCVSACRGNKTGEKGGAT</sequence>
<dbReference type="InterPro" id="IPR017896">
    <property type="entry name" value="4Fe4S_Fe-S-bd"/>
</dbReference>
<evidence type="ECO:0000259" key="4">
    <source>
        <dbReference type="PROSITE" id="PS51379"/>
    </source>
</evidence>
<dbReference type="SUPFAM" id="SSF46548">
    <property type="entry name" value="alpha-helical ferredoxin"/>
    <property type="match status" value="1"/>
</dbReference>